<gene>
    <name evidence="2" type="ORF">IQ26_03349</name>
</gene>
<name>A0A562NT27_9HYPH</name>
<keyword evidence="3" id="KW-1185">Reference proteome</keyword>
<evidence type="ECO:0000313" key="3">
    <source>
        <dbReference type="Proteomes" id="UP000317122"/>
    </source>
</evidence>
<evidence type="ECO:0000256" key="1">
    <source>
        <dbReference type="SAM" id="MobiDB-lite"/>
    </source>
</evidence>
<proteinExistence type="predicted"/>
<feature type="region of interest" description="Disordered" evidence="1">
    <location>
        <begin position="1"/>
        <end position="20"/>
    </location>
</feature>
<dbReference type="RefSeq" id="WP_145719155.1">
    <property type="nucleotide sequence ID" value="NZ_BSPF01000094.1"/>
</dbReference>
<protein>
    <submittedName>
        <fullName evidence="2">Uncharacterized protein</fullName>
    </submittedName>
</protein>
<comment type="caution">
    <text evidence="2">The sequence shown here is derived from an EMBL/GenBank/DDBJ whole genome shotgun (WGS) entry which is preliminary data.</text>
</comment>
<sequence length="281" mass="30136">MSNGQELQERASISRAKVNHAETEPHIAAFRSFLKQRLAKEMESFDPTHERTTRTTDTGIVREDSRRYLEAWAADQALRPPQALRFTVQPGERLIGPPYEAELSEGSGNVHSFTSRNDGKLGTISTEGFSSSGVGIFLESPIALDAAVKPLGNSEFSWLSAGGPSPNLRSRGGVGIAVHEIGGPAALVERMATLWSVVGTTGILQGDNGGGPIADAVVATTPFGHMLLAPALFRMQPGKLYLILVWLWQTFAANGDDGFICFQNAQVPAFVVSARSPTYIG</sequence>
<dbReference type="Proteomes" id="UP000317122">
    <property type="component" value="Unassembled WGS sequence"/>
</dbReference>
<dbReference type="AlphaFoldDB" id="A0A562NT27"/>
<dbReference type="OrthoDB" id="9429539at2"/>
<organism evidence="2 3">
    <name type="scientific">Mesorhizobium tianshanense</name>
    <dbReference type="NCBI Taxonomy" id="39844"/>
    <lineage>
        <taxon>Bacteria</taxon>
        <taxon>Pseudomonadati</taxon>
        <taxon>Pseudomonadota</taxon>
        <taxon>Alphaproteobacteria</taxon>
        <taxon>Hyphomicrobiales</taxon>
        <taxon>Phyllobacteriaceae</taxon>
        <taxon>Mesorhizobium</taxon>
    </lineage>
</organism>
<accession>A0A562NT27</accession>
<dbReference type="EMBL" id="VLKT01000019">
    <property type="protein sequence ID" value="TWI35368.1"/>
    <property type="molecule type" value="Genomic_DNA"/>
</dbReference>
<reference evidence="2 3" key="1">
    <citation type="journal article" date="2015" name="Stand. Genomic Sci.">
        <title>Genomic Encyclopedia of Bacterial and Archaeal Type Strains, Phase III: the genomes of soil and plant-associated and newly described type strains.</title>
        <authorList>
            <person name="Whitman W.B."/>
            <person name="Woyke T."/>
            <person name="Klenk H.P."/>
            <person name="Zhou Y."/>
            <person name="Lilburn T.G."/>
            <person name="Beck B.J."/>
            <person name="De Vos P."/>
            <person name="Vandamme P."/>
            <person name="Eisen J.A."/>
            <person name="Garrity G."/>
            <person name="Hugenholtz P."/>
            <person name="Kyrpides N.C."/>
        </authorList>
    </citation>
    <scope>NUCLEOTIDE SEQUENCE [LARGE SCALE GENOMIC DNA]</scope>
    <source>
        <strain evidence="2 3">CGMCC 1.2546</strain>
    </source>
</reference>
<evidence type="ECO:0000313" key="2">
    <source>
        <dbReference type="EMBL" id="TWI35368.1"/>
    </source>
</evidence>